<dbReference type="InterPro" id="IPR007483">
    <property type="entry name" value="Hamartin"/>
</dbReference>
<proteinExistence type="predicted"/>
<keyword evidence="1" id="KW-0175">Coiled coil</keyword>
<comment type="caution">
    <text evidence="3">The sequence shown here is derived from an EMBL/GenBank/DDBJ whole genome shotgun (WGS) entry which is preliminary data.</text>
</comment>
<evidence type="ECO:0000256" key="2">
    <source>
        <dbReference type="SAM" id="MobiDB-lite"/>
    </source>
</evidence>
<feature type="compositionally biased region" description="Basic and acidic residues" evidence="2">
    <location>
        <begin position="914"/>
        <end position="946"/>
    </location>
</feature>
<feature type="coiled-coil region" evidence="1">
    <location>
        <begin position="823"/>
        <end position="850"/>
    </location>
</feature>
<accession>A0ABR4DBL0</accession>
<protein>
    <submittedName>
        <fullName evidence="3">Uncharacterized protein</fullName>
    </submittedName>
</protein>
<dbReference type="RefSeq" id="XP_070866384.1">
    <property type="nucleotide sequence ID" value="XM_071011478.1"/>
</dbReference>
<dbReference type="SUPFAM" id="SSF48371">
    <property type="entry name" value="ARM repeat"/>
    <property type="match status" value="1"/>
</dbReference>
<dbReference type="InterPro" id="IPR016024">
    <property type="entry name" value="ARM-type_fold"/>
</dbReference>
<evidence type="ECO:0000313" key="3">
    <source>
        <dbReference type="EMBL" id="KAL2267657.1"/>
    </source>
</evidence>
<dbReference type="Pfam" id="PF04388">
    <property type="entry name" value="Hamartin"/>
    <property type="match status" value="1"/>
</dbReference>
<dbReference type="PANTHER" id="PTHR15154:SF2">
    <property type="entry name" value="HAMARTIN"/>
    <property type="match status" value="1"/>
</dbReference>
<evidence type="ECO:0000256" key="1">
    <source>
        <dbReference type="SAM" id="Coils"/>
    </source>
</evidence>
<organism evidence="3 4">
    <name type="scientific">Remersonia thermophila</name>
    <dbReference type="NCBI Taxonomy" id="72144"/>
    <lineage>
        <taxon>Eukaryota</taxon>
        <taxon>Fungi</taxon>
        <taxon>Dikarya</taxon>
        <taxon>Ascomycota</taxon>
        <taxon>Pezizomycotina</taxon>
        <taxon>Sordariomycetes</taxon>
        <taxon>Sordariomycetidae</taxon>
        <taxon>Sordariales</taxon>
        <taxon>Sordariales incertae sedis</taxon>
        <taxon>Remersonia</taxon>
    </lineage>
</organism>
<keyword evidence="4" id="KW-1185">Reference proteome</keyword>
<dbReference type="PANTHER" id="PTHR15154">
    <property type="entry name" value="HAMARTIN"/>
    <property type="match status" value="1"/>
</dbReference>
<gene>
    <name evidence="3" type="ORF">VTJ83DRAFT_4934</name>
</gene>
<feature type="region of interest" description="Disordered" evidence="2">
    <location>
        <begin position="461"/>
        <end position="560"/>
    </location>
</feature>
<dbReference type="EMBL" id="JAZGUE010000004">
    <property type="protein sequence ID" value="KAL2267657.1"/>
    <property type="molecule type" value="Genomic_DNA"/>
</dbReference>
<sequence>MASSGSSRELSRTLNSYLQSPTLPLPSEIYAVITAYIEKHNKPDDAASERLNDELIAVWEKVVQNHPERYAAFLSILKELRPALRMPARTFKWWDRLLDPVLEHVTSERGLAKEAMEHIIDLVAAEEVDDPTAWSEDGLVPLISRLIERWVALVESPPDTDPSIEMKQAMVKDALLAFGRRDPKDFMTALNAFVVEPDHRNSALSLLCSYLASGPPHLHQIKDTPLFGSVLQSLQRDESTTTVNLALMALVMILPFIPSSLVPLLPTLFSIYGRLLFWDRDSYFTKQNTELGATHAGGGIPWKTALLAPDRDGHTIRYLAEYFTMLYGLYPLNFVDYIRKPHRYLRHAGVADEMDLPVDEMRERSEHYRKRHMLHPNFIHLTIDSEKSDMNRWVKSEADEVLADCMALLIDRGSSFPHIEPSLPERPFLDPAEALDREGAGSALLGQADDDVSDVRPPGVEAAEAEAPTPADTAPDDDDEASNNQDASAALQLPAPSPPVSTRDGASSLRSVRSMQGGLQQPSLPGDGAPCPGLLSGQKEHPGEPAAASGATDPSGGSVAGADANVQRVVTMLQRERLKLINDLQYERFIKEQHMIHMGELRRRQMRVSATEAETQNLIMANRSLRHRLEEAKRGEAQIKKESDRRRDMSKKYEIGLNNKLRVLRDEQEKRSQETSDLGLRLRQAQAECDKLRAMVVEAEQKQRQAEQDLEAADVSTAAVEKLRGEIARLSASEREYQGKEAKLETAMQEATLAEARARELEREVAAREEELRKVEEHYKARIEELRGQIARASQEQHQQRPRLSDEAEAKLERFLSGSRSRYAALQKQHDALAKKCAALEEELLDLRCKLEQPPTSAAGNDEGAAGARGRGPGSLDVKAEGEGEDESEGEGGSRPVATDGPAGSGPQKTAGSHPERFHGRGEEGHGSSRRDRKDKKKEEGKEKKPVTIRAIRGFI</sequence>
<name>A0ABR4DBL0_9PEZI</name>
<dbReference type="Proteomes" id="UP001600064">
    <property type="component" value="Unassembled WGS sequence"/>
</dbReference>
<feature type="compositionally biased region" description="Polar residues" evidence="2">
    <location>
        <begin position="504"/>
        <end position="523"/>
    </location>
</feature>
<feature type="region of interest" description="Disordered" evidence="2">
    <location>
        <begin position="853"/>
        <end position="956"/>
    </location>
</feature>
<feature type="compositionally biased region" description="Low complexity" evidence="2">
    <location>
        <begin position="461"/>
        <end position="473"/>
    </location>
</feature>
<feature type="coiled-coil region" evidence="1">
    <location>
        <begin position="682"/>
        <end position="796"/>
    </location>
</feature>
<dbReference type="GeneID" id="98126122"/>
<evidence type="ECO:0000313" key="4">
    <source>
        <dbReference type="Proteomes" id="UP001600064"/>
    </source>
</evidence>
<reference evidence="3 4" key="1">
    <citation type="journal article" date="2024" name="Commun. Biol.">
        <title>Comparative genomic analysis of thermophilic fungi reveals convergent evolutionary adaptations and gene losses.</title>
        <authorList>
            <person name="Steindorff A.S."/>
            <person name="Aguilar-Pontes M.V."/>
            <person name="Robinson A.J."/>
            <person name="Andreopoulos B."/>
            <person name="LaButti K."/>
            <person name="Kuo A."/>
            <person name="Mondo S."/>
            <person name="Riley R."/>
            <person name="Otillar R."/>
            <person name="Haridas S."/>
            <person name="Lipzen A."/>
            <person name="Grimwood J."/>
            <person name="Schmutz J."/>
            <person name="Clum A."/>
            <person name="Reid I.D."/>
            <person name="Moisan M.C."/>
            <person name="Butler G."/>
            <person name="Nguyen T.T.M."/>
            <person name="Dewar K."/>
            <person name="Conant G."/>
            <person name="Drula E."/>
            <person name="Henrissat B."/>
            <person name="Hansel C."/>
            <person name="Singer S."/>
            <person name="Hutchinson M.I."/>
            <person name="de Vries R.P."/>
            <person name="Natvig D.O."/>
            <person name="Powell A.J."/>
            <person name="Tsang A."/>
            <person name="Grigoriev I.V."/>
        </authorList>
    </citation>
    <scope>NUCLEOTIDE SEQUENCE [LARGE SCALE GENOMIC DNA]</scope>
    <source>
        <strain evidence="3 4">ATCC 22073</strain>
    </source>
</reference>